<keyword evidence="13" id="KW-1185">Reference proteome</keyword>
<proteinExistence type="inferred from homology"/>
<feature type="binding site" evidence="11">
    <location>
        <position position="299"/>
    </location>
    <ligand>
        <name>Mg(2+)</name>
        <dbReference type="ChEBI" id="CHEBI:18420"/>
    </ligand>
</feature>
<feature type="binding site" evidence="11">
    <location>
        <position position="303"/>
    </location>
    <ligand>
        <name>Mg(2+)</name>
        <dbReference type="ChEBI" id="CHEBI:18420"/>
    </ligand>
</feature>
<dbReference type="PANTHER" id="PTHR30040:SF2">
    <property type="entry name" value="FAD:PROTEIN FMN TRANSFERASE"/>
    <property type="match status" value="1"/>
</dbReference>
<dbReference type="PANTHER" id="PTHR30040">
    <property type="entry name" value="THIAMINE BIOSYNTHESIS LIPOPROTEIN APBE"/>
    <property type="match status" value="1"/>
</dbReference>
<feature type="binding site" evidence="11">
    <location>
        <position position="189"/>
    </location>
    <ligand>
        <name>Mg(2+)</name>
        <dbReference type="ChEBI" id="CHEBI:18420"/>
    </ligand>
</feature>
<reference evidence="12 13" key="1">
    <citation type="submission" date="2019-06" db="EMBL/GenBank/DDBJ databases">
        <authorList>
            <person name="Rodrigo-Torres L."/>
            <person name="Arahal R. D."/>
            <person name="Lucena T."/>
        </authorList>
    </citation>
    <scope>NUCLEOTIDE SEQUENCE [LARGE SCALE GENOMIC DNA]</scope>
    <source>
        <strain evidence="12 13">SB0023/3</strain>
    </source>
</reference>
<protein>
    <recommendedName>
        <fullName evidence="2 10">FAD:protein FMN transferase</fullName>
        <ecNumber evidence="1 10">2.7.1.180</ecNumber>
    </recommendedName>
    <alternativeName>
        <fullName evidence="8 10">Flavin transferase</fullName>
    </alternativeName>
</protein>
<evidence type="ECO:0000256" key="11">
    <source>
        <dbReference type="PIRSR" id="PIRSR006268-2"/>
    </source>
</evidence>
<keyword evidence="7 10" id="KW-0460">Magnesium</keyword>
<dbReference type="Proteomes" id="UP000410984">
    <property type="component" value="Unassembled WGS sequence"/>
</dbReference>
<evidence type="ECO:0000256" key="4">
    <source>
        <dbReference type="ARBA" id="ARBA00022679"/>
    </source>
</evidence>
<comment type="cofactor">
    <cofactor evidence="11">
        <name>Mg(2+)</name>
        <dbReference type="ChEBI" id="CHEBI:18420"/>
    </cofactor>
    <cofactor evidence="11">
        <name>Mn(2+)</name>
        <dbReference type="ChEBI" id="CHEBI:29035"/>
    </cofactor>
    <text evidence="11">Magnesium. Can also use manganese.</text>
</comment>
<evidence type="ECO:0000256" key="6">
    <source>
        <dbReference type="ARBA" id="ARBA00022827"/>
    </source>
</evidence>
<evidence type="ECO:0000256" key="10">
    <source>
        <dbReference type="PIRNR" id="PIRNR006268"/>
    </source>
</evidence>
<dbReference type="RefSeq" id="WP_142582327.1">
    <property type="nucleotide sequence ID" value="NZ_CABFPH010000012.1"/>
</dbReference>
<evidence type="ECO:0000256" key="8">
    <source>
        <dbReference type="ARBA" id="ARBA00031306"/>
    </source>
</evidence>
<evidence type="ECO:0000256" key="5">
    <source>
        <dbReference type="ARBA" id="ARBA00022723"/>
    </source>
</evidence>
<dbReference type="GO" id="GO:0016740">
    <property type="term" value="F:transferase activity"/>
    <property type="evidence" value="ECO:0007669"/>
    <property type="project" value="UniProtKB-UniRule"/>
</dbReference>
<keyword evidence="6 10" id="KW-0274">FAD</keyword>
<dbReference type="InterPro" id="IPR024932">
    <property type="entry name" value="ApbE"/>
</dbReference>
<sequence>MSASGIRLRPAPERRRILAGAFGALAAVASGPAALRALAGAQGRQAATRAGLAFGTTVSLTLAGARGADLEPAFRAGFAAIRAVEAAASLYRPDSALARLNRDGSLDDPDPLLVEQLRFALDLAAASGGAFDPTVQPFWTLWAEAAARGERPDERALIEAVARVGWREVEISAGAIRLARPGMGVTLNGLVQGYAADRVLAALAAHGIADAFVDTGEFGALGRHADGTPWRLGIGGPRRGGDLAAVIEPFTGFAATSGDDATVFSVDHRDHHIFDPATGTSPQALSAVTVTAPSGLLADALSTAAFVLGPERGAALVVRYPGCAVRFTAKV</sequence>
<keyword evidence="3 10" id="KW-0285">Flavoprotein</keyword>
<dbReference type="EC" id="2.7.1.180" evidence="1 10"/>
<evidence type="ECO:0000256" key="7">
    <source>
        <dbReference type="ARBA" id="ARBA00022842"/>
    </source>
</evidence>
<evidence type="ECO:0000256" key="3">
    <source>
        <dbReference type="ARBA" id="ARBA00022630"/>
    </source>
</evidence>
<name>A0A509EB67_9HYPH</name>
<comment type="similarity">
    <text evidence="10">Belongs to the ApbE family.</text>
</comment>
<dbReference type="GO" id="GO:0046872">
    <property type="term" value="F:metal ion binding"/>
    <property type="evidence" value="ECO:0007669"/>
    <property type="project" value="UniProtKB-UniRule"/>
</dbReference>
<keyword evidence="5 10" id="KW-0479">Metal-binding</keyword>
<keyword evidence="4 10" id="KW-0808">Transferase</keyword>
<organism evidence="12 13">
    <name type="scientific">Methylobacterium symbioticum</name>
    <dbReference type="NCBI Taxonomy" id="2584084"/>
    <lineage>
        <taxon>Bacteria</taxon>
        <taxon>Pseudomonadati</taxon>
        <taxon>Pseudomonadota</taxon>
        <taxon>Alphaproteobacteria</taxon>
        <taxon>Hyphomicrobiales</taxon>
        <taxon>Methylobacteriaceae</taxon>
        <taxon>Methylobacterium</taxon>
    </lineage>
</organism>
<dbReference type="AlphaFoldDB" id="A0A509EB67"/>
<dbReference type="PROSITE" id="PS51318">
    <property type="entry name" value="TAT"/>
    <property type="match status" value="1"/>
</dbReference>
<comment type="catalytic activity">
    <reaction evidence="9 10">
        <text>L-threonyl-[protein] + FAD = FMN-L-threonyl-[protein] + AMP + H(+)</text>
        <dbReference type="Rhea" id="RHEA:36847"/>
        <dbReference type="Rhea" id="RHEA-COMP:11060"/>
        <dbReference type="Rhea" id="RHEA-COMP:11061"/>
        <dbReference type="ChEBI" id="CHEBI:15378"/>
        <dbReference type="ChEBI" id="CHEBI:30013"/>
        <dbReference type="ChEBI" id="CHEBI:57692"/>
        <dbReference type="ChEBI" id="CHEBI:74257"/>
        <dbReference type="ChEBI" id="CHEBI:456215"/>
        <dbReference type="EC" id="2.7.1.180"/>
    </reaction>
</comment>
<dbReference type="SUPFAM" id="SSF143631">
    <property type="entry name" value="ApbE-like"/>
    <property type="match status" value="1"/>
</dbReference>
<evidence type="ECO:0000256" key="1">
    <source>
        <dbReference type="ARBA" id="ARBA00011955"/>
    </source>
</evidence>
<dbReference type="PIRSF" id="PIRSF006268">
    <property type="entry name" value="ApbE"/>
    <property type="match status" value="1"/>
</dbReference>
<accession>A0A509EB67</accession>
<evidence type="ECO:0000256" key="9">
    <source>
        <dbReference type="ARBA" id="ARBA00048540"/>
    </source>
</evidence>
<dbReference type="Gene3D" id="3.10.520.10">
    <property type="entry name" value="ApbE-like domains"/>
    <property type="match status" value="1"/>
</dbReference>
<dbReference type="Pfam" id="PF02424">
    <property type="entry name" value="ApbE"/>
    <property type="match status" value="1"/>
</dbReference>
<dbReference type="EMBL" id="CABFPH010000012">
    <property type="protein sequence ID" value="VUD70769.1"/>
    <property type="molecule type" value="Genomic_DNA"/>
</dbReference>
<evidence type="ECO:0000313" key="12">
    <source>
        <dbReference type="EMBL" id="VUD70769.1"/>
    </source>
</evidence>
<evidence type="ECO:0000256" key="2">
    <source>
        <dbReference type="ARBA" id="ARBA00016337"/>
    </source>
</evidence>
<dbReference type="InterPro" id="IPR003374">
    <property type="entry name" value="ApbE-like_sf"/>
</dbReference>
<dbReference type="OrthoDB" id="9778595at2"/>
<dbReference type="InterPro" id="IPR006311">
    <property type="entry name" value="TAT_signal"/>
</dbReference>
<evidence type="ECO:0000313" key="13">
    <source>
        <dbReference type="Proteomes" id="UP000410984"/>
    </source>
</evidence>
<gene>
    <name evidence="12" type="primary">apbE</name>
    <name evidence="12" type="ORF">MET9862_01342</name>
</gene>